<dbReference type="GO" id="GO:0030170">
    <property type="term" value="F:pyridoxal phosphate binding"/>
    <property type="evidence" value="ECO:0007669"/>
    <property type="project" value="UniProtKB-UniRule"/>
</dbReference>
<evidence type="ECO:0000256" key="5">
    <source>
        <dbReference type="HAMAP-Rule" id="MF_02120"/>
    </source>
</evidence>
<reference evidence="8 9" key="2">
    <citation type="journal article" date="2014" name="Genome Announc.">
        <title>Complete Genome Sequence of Methanoregula formicica SMSPT, a Mesophilic Hydrogenotrophic Methanogen Isolated from a Methanogenic Upflow Anaerobic Sludge Blanket Reactor.</title>
        <authorList>
            <person name="Yamamoto K."/>
            <person name="Tamaki H."/>
            <person name="Cadillo-Quiroz H."/>
            <person name="Imachi H."/>
            <person name="Kyrpides N."/>
            <person name="Woyke T."/>
            <person name="Goodwin L."/>
            <person name="Zinder S.H."/>
            <person name="Kamagata Y."/>
            <person name="Liu W.T."/>
        </authorList>
    </citation>
    <scope>NUCLEOTIDE SEQUENCE [LARGE SCALE GENOMIC DNA]</scope>
    <source>
        <strain evidence="9">DSM 22288 / NBRC 105244 / SMSP</strain>
    </source>
</reference>
<dbReference type="PANTHER" id="PTHR43727">
    <property type="entry name" value="DIAMINOPIMELATE DECARBOXYLASE"/>
    <property type="match status" value="1"/>
</dbReference>
<dbReference type="STRING" id="593750.Metfor_0218"/>
<dbReference type="Proteomes" id="UP000010824">
    <property type="component" value="Chromosome"/>
</dbReference>
<feature type="domain" description="Orn/DAP/Arg decarboxylase 2 N-terminal" evidence="7">
    <location>
        <begin position="61"/>
        <end position="291"/>
    </location>
</feature>
<gene>
    <name evidence="5" type="primary">lysA</name>
    <name evidence="8" type="ordered locus">Metfor_0218</name>
</gene>
<evidence type="ECO:0000256" key="3">
    <source>
        <dbReference type="ARBA" id="ARBA00022898"/>
    </source>
</evidence>
<dbReference type="GeneID" id="14308891"/>
<feature type="modified residue" description="N6-(pyridoxal phosphate)lysine" evidence="5 6">
    <location>
        <position position="68"/>
    </location>
</feature>
<evidence type="ECO:0000313" key="9">
    <source>
        <dbReference type="Proteomes" id="UP000010824"/>
    </source>
</evidence>
<dbReference type="InterPro" id="IPR009006">
    <property type="entry name" value="Ala_racemase/Decarboxylase_C"/>
</dbReference>
<dbReference type="SUPFAM" id="SSF51419">
    <property type="entry name" value="PLP-binding barrel"/>
    <property type="match status" value="1"/>
</dbReference>
<dbReference type="HOGENOM" id="CLU_026444_0_2_2"/>
<feature type="binding site" evidence="5">
    <location>
        <position position="288"/>
    </location>
    <ligand>
        <name>substrate</name>
    </ligand>
</feature>
<dbReference type="InterPro" id="IPR022644">
    <property type="entry name" value="De-COase2_N"/>
</dbReference>
<name>L0HDY5_METFS</name>
<dbReference type="InterPro" id="IPR022653">
    <property type="entry name" value="De-COase2_pyr-phos_BS"/>
</dbReference>
<evidence type="ECO:0000259" key="7">
    <source>
        <dbReference type="Pfam" id="PF02784"/>
    </source>
</evidence>
<comment type="subunit">
    <text evidence="5">Homodimer.</text>
</comment>
<dbReference type="UniPathway" id="UPA00034">
    <property type="reaction ID" value="UER00027"/>
</dbReference>
<dbReference type="KEGG" id="mfo:Metfor_0218"/>
<comment type="cofactor">
    <cofactor evidence="1 5 6">
        <name>pyridoxal 5'-phosphate</name>
        <dbReference type="ChEBI" id="CHEBI:597326"/>
    </cofactor>
</comment>
<dbReference type="InterPro" id="IPR002986">
    <property type="entry name" value="DAP_deCOOHase_LysA"/>
</dbReference>
<dbReference type="GO" id="GO:0008836">
    <property type="term" value="F:diaminopimelate decarboxylase activity"/>
    <property type="evidence" value="ECO:0007669"/>
    <property type="project" value="UniProtKB-UniRule"/>
</dbReference>
<feature type="binding site" evidence="5">
    <location>
        <position position="323"/>
    </location>
    <ligand>
        <name>substrate</name>
    </ligand>
</feature>
<dbReference type="Pfam" id="PF02784">
    <property type="entry name" value="Orn_Arg_deC_N"/>
    <property type="match status" value="1"/>
</dbReference>
<evidence type="ECO:0000256" key="2">
    <source>
        <dbReference type="ARBA" id="ARBA00022793"/>
    </source>
</evidence>
<dbReference type="PROSITE" id="PS00879">
    <property type="entry name" value="ODR_DC_2_2"/>
    <property type="match status" value="1"/>
</dbReference>
<dbReference type="PRINTS" id="PR01181">
    <property type="entry name" value="DAPDCRBXLASE"/>
</dbReference>
<dbReference type="PROSITE" id="PS00878">
    <property type="entry name" value="ODR_DC_2_1"/>
    <property type="match status" value="1"/>
</dbReference>
<dbReference type="FunCoup" id="L0HDY5">
    <property type="interactions" value="119"/>
</dbReference>
<dbReference type="SUPFAM" id="SSF50621">
    <property type="entry name" value="Alanine racemase C-terminal domain-like"/>
    <property type="match status" value="1"/>
</dbReference>
<evidence type="ECO:0000256" key="4">
    <source>
        <dbReference type="ARBA" id="ARBA00023239"/>
    </source>
</evidence>
<dbReference type="EMBL" id="CP003167">
    <property type="protein sequence ID" value="AGB01299.1"/>
    <property type="molecule type" value="Genomic_DNA"/>
</dbReference>
<dbReference type="RefSeq" id="WP_015284263.1">
    <property type="nucleotide sequence ID" value="NC_019943.1"/>
</dbReference>
<dbReference type="InParanoid" id="L0HDY5"/>
<keyword evidence="5" id="KW-0457">Lysine biosynthesis</keyword>
<dbReference type="OrthoDB" id="18565at2157"/>
<keyword evidence="3 5" id="KW-0663">Pyridoxal phosphate</keyword>
<dbReference type="Gene3D" id="3.20.20.10">
    <property type="entry name" value="Alanine racemase"/>
    <property type="match status" value="1"/>
</dbReference>
<dbReference type="FunFam" id="3.20.20.10:FF:000003">
    <property type="entry name" value="Diaminopimelate decarboxylase"/>
    <property type="match status" value="1"/>
</dbReference>
<dbReference type="eggNOG" id="arCOG02268">
    <property type="taxonomic scope" value="Archaea"/>
</dbReference>
<dbReference type="InterPro" id="IPR022657">
    <property type="entry name" value="De-COase2_CS"/>
</dbReference>
<keyword evidence="2 5" id="KW-0210">Decarboxylase</keyword>
<proteinExistence type="inferred from homology"/>
<accession>L0HDY5</accession>
<dbReference type="CDD" id="cd06828">
    <property type="entry name" value="PLPDE_III_DapDC"/>
    <property type="match status" value="1"/>
</dbReference>
<dbReference type="PRINTS" id="PR01179">
    <property type="entry name" value="ODADCRBXLASE"/>
</dbReference>
<comment type="pathway">
    <text evidence="5">Amino-acid biosynthesis; L-lysine biosynthesis via DAP pathway; L-lysine from DL-2,6-diaminopimelate: step 1/1.</text>
</comment>
<keyword evidence="9" id="KW-1185">Reference proteome</keyword>
<evidence type="ECO:0000313" key="8">
    <source>
        <dbReference type="EMBL" id="AGB01299.1"/>
    </source>
</evidence>
<comment type="function">
    <text evidence="5">Specifically catalyzes the decarboxylation of meso-diaminopimelate (meso-DAP) to L-lysine.</text>
</comment>
<reference evidence="9" key="1">
    <citation type="submission" date="2011-12" db="EMBL/GenBank/DDBJ databases">
        <title>Complete sequence of Methanoregula formicicum SMSP.</title>
        <authorList>
            <person name="Lucas S."/>
            <person name="Han J."/>
            <person name="Lapidus A."/>
            <person name="Cheng J.-F."/>
            <person name="Goodwin L."/>
            <person name="Pitluck S."/>
            <person name="Peters L."/>
            <person name="Ovchinnikova G."/>
            <person name="Teshima H."/>
            <person name="Detter J.C."/>
            <person name="Han C."/>
            <person name="Tapia R."/>
            <person name="Land M."/>
            <person name="Hauser L."/>
            <person name="Kyrpides N."/>
            <person name="Ivanova N."/>
            <person name="Pagani I."/>
            <person name="Imachi H."/>
            <person name="Tamaki H."/>
            <person name="Sekiguchi Y."/>
            <person name="Kamagata Y."/>
            <person name="Cadillo-Quiroz H."/>
            <person name="Zinder S."/>
            <person name="Liu W.-T."/>
            <person name="Woyke T."/>
        </authorList>
    </citation>
    <scope>NUCLEOTIDE SEQUENCE [LARGE SCALE GENOMIC DNA]</scope>
    <source>
        <strain evidence="9">DSM 22288 / NBRC 105244 / SMSP</strain>
    </source>
</reference>
<dbReference type="EC" id="4.1.1.20" evidence="5"/>
<dbReference type="InterPro" id="IPR000183">
    <property type="entry name" value="Orn/DAP/Arg_de-COase"/>
</dbReference>
<comment type="catalytic activity">
    <reaction evidence="5">
        <text>meso-2,6-diaminopimelate + H(+) = L-lysine + CO2</text>
        <dbReference type="Rhea" id="RHEA:15101"/>
        <dbReference type="ChEBI" id="CHEBI:15378"/>
        <dbReference type="ChEBI" id="CHEBI:16526"/>
        <dbReference type="ChEBI" id="CHEBI:32551"/>
        <dbReference type="ChEBI" id="CHEBI:57791"/>
        <dbReference type="EC" id="4.1.1.20"/>
    </reaction>
</comment>
<feature type="binding site" evidence="5">
    <location>
        <begin position="285"/>
        <end position="288"/>
    </location>
    <ligand>
        <name>pyridoxal 5'-phosphate</name>
        <dbReference type="ChEBI" id="CHEBI:597326"/>
    </ligand>
</feature>
<dbReference type="Gene3D" id="2.40.37.10">
    <property type="entry name" value="Lyase, Ornithine Decarboxylase, Chain A, domain 1"/>
    <property type="match status" value="1"/>
</dbReference>
<feature type="binding site" evidence="5">
    <location>
        <position position="327"/>
    </location>
    <ligand>
        <name>substrate</name>
    </ligand>
</feature>
<dbReference type="HAMAP" id="MF_02120">
    <property type="entry name" value="LysA"/>
    <property type="match status" value="1"/>
</dbReference>
<protein>
    <recommendedName>
        <fullName evidence="5">Diaminopimelate decarboxylase</fullName>
        <shortName evidence="5">DAP decarboxylase</shortName>
        <shortName evidence="5">DAPDC</shortName>
        <ecNumber evidence="5">4.1.1.20</ecNumber>
    </recommendedName>
</protein>
<feature type="active site" description="Proton donor" evidence="6">
    <location>
        <position position="354"/>
    </location>
</feature>
<keyword evidence="5" id="KW-0028">Amino-acid biosynthesis</keyword>
<dbReference type="AlphaFoldDB" id="L0HDY5"/>
<dbReference type="PANTHER" id="PTHR43727:SF2">
    <property type="entry name" value="GROUP IV DECARBOXYLASE"/>
    <property type="match status" value="1"/>
</dbReference>
<feature type="binding site" evidence="5">
    <location>
        <position position="243"/>
    </location>
    <ligand>
        <name>pyridoxal 5'-phosphate</name>
        <dbReference type="ChEBI" id="CHEBI:597326"/>
    </ligand>
</feature>
<dbReference type="GO" id="GO:0009089">
    <property type="term" value="P:lysine biosynthetic process via diaminopimelate"/>
    <property type="evidence" value="ECO:0007669"/>
    <property type="project" value="UniProtKB-UniRule"/>
</dbReference>
<feature type="binding site" evidence="5">
    <location>
        <position position="355"/>
    </location>
    <ligand>
        <name>substrate</name>
    </ligand>
</feature>
<organism evidence="8 9">
    <name type="scientific">Methanoregula formicica (strain DSM 22288 / NBRC 105244 / SMSP)</name>
    <dbReference type="NCBI Taxonomy" id="593750"/>
    <lineage>
        <taxon>Archaea</taxon>
        <taxon>Methanobacteriati</taxon>
        <taxon>Methanobacteriota</taxon>
        <taxon>Stenosarchaea group</taxon>
        <taxon>Methanomicrobia</taxon>
        <taxon>Methanomicrobiales</taxon>
        <taxon>Methanoregulaceae</taxon>
        <taxon>Methanoregula</taxon>
    </lineage>
</organism>
<sequence>MQGSKPIQKTVPFSKLQIEKLEKEYPTPFHIYDEEAIRAGSRRLYKAFSWVTTTDGKAGGFKNYFAVKALPNPYILRLLYEEGMGADCSSLPELLLADAVGIKGEEIMFTSNDTPAEEFIQAKKLGAIINIDDITHLDFLEKTAGIPKLLCFRYNPGDDYSHGNPIIGNPSEAKYGLTHDQILRAYTTAQQKGATRFGLHAMIVSNQRDEEILADAARLLFSLAVEIHEKTGIRVEFINLGGGIGIPYSPVDHQVDIEDYARRVHGHYKEIIVKNGLAPIRIVMESGRAVTGPYGYLVSRVRHVAKKHRDYVGLDACMANLMRPALYGAYHHITVLGKEDRPLDHVYDVTGSLCENNDKFAVQRILPEISSGDLMVIHDTGAHGYAMGFNYNGKLRSAEFLMQNGGTFKLIRRAETANDYFATLDFEGSDFSGLARNKATSPPQVGNKK</sequence>
<comment type="caution">
    <text evidence="5">Lacks conserved residue(s) required for the propagation of feature annotation.</text>
</comment>
<evidence type="ECO:0000256" key="6">
    <source>
        <dbReference type="PIRSR" id="PIRSR600183-50"/>
    </source>
</evidence>
<comment type="similarity">
    <text evidence="5">Belongs to the Orn/Lys/Arg decarboxylase class-II family. LysA subfamily.</text>
</comment>
<keyword evidence="4 5" id="KW-0456">Lyase</keyword>
<dbReference type="InterPro" id="IPR029066">
    <property type="entry name" value="PLP-binding_barrel"/>
</dbReference>
<evidence type="ECO:0000256" key="1">
    <source>
        <dbReference type="ARBA" id="ARBA00001933"/>
    </source>
</evidence>